<dbReference type="Pfam" id="PF01464">
    <property type="entry name" value="SLT"/>
    <property type="match status" value="1"/>
</dbReference>
<organism evidence="6 7">
    <name type="scientific">Acetobacter thailandicus</name>
    <dbReference type="NCBI Taxonomy" id="1502842"/>
    <lineage>
        <taxon>Bacteria</taxon>
        <taxon>Pseudomonadati</taxon>
        <taxon>Pseudomonadota</taxon>
        <taxon>Alphaproteobacteria</taxon>
        <taxon>Acetobacterales</taxon>
        <taxon>Acetobacteraceae</taxon>
        <taxon>Acetobacter</taxon>
    </lineage>
</organism>
<protein>
    <submittedName>
        <fullName evidence="6">Lytic transglycosylase domain-containing protein</fullName>
    </submittedName>
</protein>
<dbReference type="RefSeq" id="WP_173559496.1">
    <property type="nucleotide sequence ID" value="NZ_JAPIUZ010000001.1"/>
</dbReference>
<evidence type="ECO:0000256" key="3">
    <source>
        <dbReference type="SAM" id="MobiDB-lite"/>
    </source>
</evidence>
<dbReference type="InterPro" id="IPR008258">
    <property type="entry name" value="Transglycosylase_SLT_dom_1"/>
</dbReference>
<dbReference type="PANTHER" id="PTHR37423:SF2">
    <property type="entry name" value="MEMBRANE-BOUND LYTIC MUREIN TRANSGLYCOSYLASE C"/>
    <property type="match status" value="1"/>
</dbReference>
<comment type="caution">
    <text evidence="6">The sequence shown here is derived from an EMBL/GenBank/DDBJ whole genome shotgun (WGS) entry which is preliminary data.</text>
</comment>
<comment type="similarity">
    <text evidence="2">Belongs to the virb1 family.</text>
</comment>
<dbReference type="Gene3D" id="1.10.530.10">
    <property type="match status" value="1"/>
</dbReference>
<gene>
    <name evidence="6" type="ORF">OQ497_02275</name>
</gene>
<dbReference type="InterPro" id="IPR007730">
    <property type="entry name" value="SPOR-like_dom"/>
</dbReference>
<accession>A0ABT3QBY5</accession>
<dbReference type="Pfam" id="PF05036">
    <property type="entry name" value="SPOR"/>
    <property type="match status" value="1"/>
</dbReference>
<feature type="domain" description="Transglycosylase SLT" evidence="4">
    <location>
        <begin position="64"/>
        <end position="171"/>
    </location>
</feature>
<evidence type="ECO:0000256" key="2">
    <source>
        <dbReference type="ARBA" id="ARBA00009387"/>
    </source>
</evidence>
<name>A0ABT3QBY5_9PROT</name>
<dbReference type="EMBL" id="JAPIUZ010000001">
    <property type="protein sequence ID" value="MCX2562797.1"/>
    <property type="molecule type" value="Genomic_DNA"/>
</dbReference>
<dbReference type="CDD" id="cd00254">
    <property type="entry name" value="LT-like"/>
    <property type="match status" value="1"/>
</dbReference>
<keyword evidence="7" id="KW-1185">Reference proteome</keyword>
<dbReference type="InterPro" id="IPR023346">
    <property type="entry name" value="Lysozyme-like_dom_sf"/>
</dbReference>
<feature type="domain" description="SPOR" evidence="5">
    <location>
        <begin position="354"/>
        <end position="431"/>
    </location>
</feature>
<evidence type="ECO:0000313" key="6">
    <source>
        <dbReference type="EMBL" id="MCX2562797.1"/>
    </source>
</evidence>
<comment type="similarity">
    <text evidence="1">Belongs to the transglycosylase Slt family.</text>
</comment>
<proteinExistence type="inferred from homology"/>
<feature type="region of interest" description="Disordered" evidence="3">
    <location>
        <begin position="251"/>
        <end position="272"/>
    </location>
</feature>
<dbReference type="Proteomes" id="UP001301152">
    <property type="component" value="Unassembled WGS sequence"/>
</dbReference>
<reference evidence="6 7" key="1">
    <citation type="submission" date="2022-11" db="EMBL/GenBank/DDBJ databases">
        <title>Genome sequencing of Acetobacter type strain.</title>
        <authorList>
            <person name="Heo J."/>
            <person name="Lee D."/>
            <person name="Han B.-H."/>
            <person name="Hong S.-B."/>
            <person name="Kwon S.-W."/>
        </authorList>
    </citation>
    <scope>NUCLEOTIDE SEQUENCE [LARGE SCALE GENOMIC DNA]</scope>
    <source>
        <strain evidence="6 7">KACC 21253</strain>
    </source>
</reference>
<sequence>MLRLALIVSAGLWATGSDSADAASYRLYRSVSQAWAARGFEINPPRATKSYSTPGPASDPWGPYIQEAAQRFSLPEKWIRAVMHQESGGQQYLNGGLTTSDAGAMGLMQLMPGTYSDMRDQYGLGSDPYDPHDNIQAGTAYIRLMYDKFGAPGFLAAYNAGPDRVTAYLNNGDPLPDETVNYVASITPNLGSDVVLRGPWASVAGPTTQADAISGPPEVYYTNAVLTRTADGCLRDANAAYDPAAPCLVERDTPHPNPAPDEEDTAPAAPAAPAMVASVSQINLDAPAITAAAKQPVRAVIYRPVAPAAMQVAEVSYGASAHRSPAPHMLTLPPAMRSGVTTLPAHTVLTAGVQGHRVQIGAFASYADAKRSAEKGARVLASRSVVATPSVMPVSVAGKSFYRAQLIANNGHQARGLCQVLQAKSMPCIQVKDG</sequence>
<evidence type="ECO:0000256" key="1">
    <source>
        <dbReference type="ARBA" id="ARBA00007734"/>
    </source>
</evidence>
<evidence type="ECO:0000259" key="5">
    <source>
        <dbReference type="Pfam" id="PF05036"/>
    </source>
</evidence>
<dbReference type="PANTHER" id="PTHR37423">
    <property type="entry name" value="SOLUBLE LYTIC MUREIN TRANSGLYCOSYLASE-RELATED"/>
    <property type="match status" value="1"/>
</dbReference>
<dbReference type="SUPFAM" id="SSF53955">
    <property type="entry name" value="Lysozyme-like"/>
    <property type="match status" value="1"/>
</dbReference>
<evidence type="ECO:0000313" key="7">
    <source>
        <dbReference type="Proteomes" id="UP001301152"/>
    </source>
</evidence>
<evidence type="ECO:0000259" key="4">
    <source>
        <dbReference type="Pfam" id="PF01464"/>
    </source>
</evidence>